<protein>
    <submittedName>
        <fullName evidence="1">Uncharacterized protein</fullName>
    </submittedName>
</protein>
<dbReference type="Proteomes" id="UP000479190">
    <property type="component" value="Unassembled WGS sequence"/>
</dbReference>
<reference evidence="1 2" key="1">
    <citation type="submission" date="2020-02" db="EMBL/GenBank/DDBJ databases">
        <authorList>
            <person name="Ferguson B K."/>
        </authorList>
    </citation>
    <scope>NUCLEOTIDE SEQUENCE [LARGE SCALE GENOMIC DNA]</scope>
</reference>
<evidence type="ECO:0000313" key="1">
    <source>
        <dbReference type="EMBL" id="CAB0042683.1"/>
    </source>
</evidence>
<accession>A0A6H5J5G8</accession>
<sequence>MRLYKATLYQSRLVLIRGVTVPRFSFTRECTKTTLFKLTLFDEPRGCEESRKRSSTATNLEKLLSRTVRKYKDSAAAVTAHESRSRARSTCRARRAHVQYRVSSLRVETLQRNRSTFLNYANAALVYYYIYFISRHELEILLVPLYNIFKINFKFSKRQRVRQQQQQQCIESGSI</sequence>
<dbReference type="AlphaFoldDB" id="A0A6H5J5G8"/>
<dbReference type="EMBL" id="CADCXV010001216">
    <property type="protein sequence ID" value="CAB0042683.1"/>
    <property type="molecule type" value="Genomic_DNA"/>
</dbReference>
<evidence type="ECO:0000313" key="2">
    <source>
        <dbReference type="Proteomes" id="UP000479190"/>
    </source>
</evidence>
<name>A0A6H5J5G8_9HYME</name>
<organism evidence="1 2">
    <name type="scientific">Trichogramma brassicae</name>
    <dbReference type="NCBI Taxonomy" id="86971"/>
    <lineage>
        <taxon>Eukaryota</taxon>
        <taxon>Metazoa</taxon>
        <taxon>Ecdysozoa</taxon>
        <taxon>Arthropoda</taxon>
        <taxon>Hexapoda</taxon>
        <taxon>Insecta</taxon>
        <taxon>Pterygota</taxon>
        <taxon>Neoptera</taxon>
        <taxon>Endopterygota</taxon>
        <taxon>Hymenoptera</taxon>
        <taxon>Apocrita</taxon>
        <taxon>Proctotrupomorpha</taxon>
        <taxon>Chalcidoidea</taxon>
        <taxon>Trichogrammatidae</taxon>
        <taxon>Trichogramma</taxon>
    </lineage>
</organism>
<keyword evidence="2" id="KW-1185">Reference proteome</keyword>
<gene>
    <name evidence="1" type="ORF">TBRA_LOCUS14289</name>
</gene>
<proteinExistence type="predicted"/>